<evidence type="ECO:0000256" key="1">
    <source>
        <dbReference type="ARBA" id="ARBA00010088"/>
    </source>
</evidence>
<evidence type="ECO:0000256" key="2">
    <source>
        <dbReference type="ARBA" id="ARBA00022801"/>
    </source>
</evidence>
<dbReference type="PRINTS" id="PR00793">
    <property type="entry name" value="PROAMNOPTASE"/>
</dbReference>
<protein>
    <submittedName>
        <fullName evidence="5">Alpha/beta hydrolase</fullName>
    </submittedName>
</protein>
<dbReference type="PRINTS" id="PR00111">
    <property type="entry name" value="ABHYDROLASE"/>
</dbReference>
<sequence>MFLIKTMVLGALFSLSFNLQASYQTQAISLKIYVPDEQPQAFYYHAQGDGNLPKVILLGGGPGFSSWNLEPIQTQISKMGYRVLLTDMLGIGENSHINPKSILSSWIQQVDRIVANEKAENESVILVGHSWGGLMAMLYARAHNDKVSKLILLNPVDPEKAAMQHLTEEIQSRNEKFTETDWSKDEAWSNEVDNSNQNIEYLTLRQIQQVLPTYFMDYQLGTKYAKQFTVKDFDIELNIQAWKEYDLNPIKFDEINRFQLPISFIDCNQDYLMPYNLNAMQKHIEFSEVSLIDQCGHFPWIEKPKIFYSELKQQLMSGFSEPENNAVLVENEKSTSDLSVN</sequence>
<dbReference type="PANTHER" id="PTHR43798">
    <property type="entry name" value="MONOACYLGLYCEROL LIPASE"/>
    <property type="match status" value="1"/>
</dbReference>
<dbReference type="InterPro" id="IPR000073">
    <property type="entry name" value="AB_hydrolase_1"/>
</dbReference>
<keyword evidence="2 5" id="KW-0378">Hydrolase</keyword>
<name>A0ABY8CAL2_9GAMM</name>
<evidence type="ECO:0000313" key="5">
    <source>
        <dbReference type="EMBL" id="WEJ61852.1"/>
    </source>
</evidence>
<dbReference type="EMBL" id="CP102381">
    <property type="protein sequence ID" value="WEJ61852.1"/>
    <property type="molecule type" value="Genomic_DNA"/>
</dbReference>
<evidence type="ECO:0000259" key="4">
    <source>
        <dbReference type="Pfam" id="PF00561"/>
    </source>
</evidence>
<organism evidence="5 6">
    <name type="scientific">Thiomicrorhabdus lithotrophica</name>
    <dbReference type="NCBI Taxonomy" id="2949997"/>
    <lineage>
        <taxon>Bacteria</taxon>
        <taxon>Pseudomonadati</taxon>
        <taxon>Pseudomonadota</taxon>
        <taxon>Gammaproteobacteria</taxon>
        <taxon>Thiotrichales</taxon>
        <taxon>Piscirickettsiaceae</taxon>
        <taxon>Thiomicrorhabdus</taxon>
    </lineage>
</organism>
<dbReference type="SUPFAM" id="SSF53474">
    <property type="entry name" value="alpha/beta-Hydrolases"/>
    <property type="match status" value="1"/>
</dbReference>
<dbReference type="InterPro" id="IPR050266">
    <property type="entry name" value="AB_hydrolase_sf"/>
</dbReference>
<gene>
    <name evidence="5" type="ORF">NR989_07465</name>
</gene>
<dbReference type="GO" id="GO:0016787">
    <property type="term" value="F:hydrolase activity"/>
    <property type="evidence" value="ECO:0007669"/>
    <property type="project" value="UniProtKB-KW"/>
</dbReference>
<evidence type="ECO:0000313" key="6">
    <source>
        <dbReference type="Proteomes" id="UP001222275"/>
    </source>
</evidence>
<dbReference type="Proteomes" id="UP001222275">
    <property type="component" value="Chromosome"/>
</dbReference>
<accession>A0ABY8CAL2</accession>
<reference evidence="5 6" key="1">
    <citation type="submission" date="2022-06" db="EMBL/GenBank/DDBJ databases">
        <title>Thiomicrohabdus sp. nov, an obligately chemolithoautotrophic, sulfur-oxidizing bacterium isolated from beach of Guanyin Mountain. Amoy.</title>
        <authorList>
            <person name="Zhu H."/>
        </authorList>
    </citation>
    <scope>NUCLEOTIDE SEQUENCE [LARGE SCALE GENOMIC DNA]</scope>
    <source>
        <strain evidence="5 6">XGS-01</strain>
    </source>
</reference>
<feature type="chain" id="PRO_5046644435" evidence="3">
    <location>
        <begin position="22"/>
        <end position="341"/>
    </location>
</feature>
<keyword evidence="3" id="KW-0732">Signal</keyword>
<dbReference type="RefSeq" id="WP_275594111.1">
    <property type="nucleotide sequence ID" value="NZ_CP102381.1"/>
</dbReference>
<feature type="signal peptide" evidence="3">
    <location>
        <begin position="1"/>
        <end position="21"/>
    </location>
</feature>
<dbReference type="Pfam" id="PF00561">
    <property type="entry name" value="Abhydrolase_1"/>
    <property type="match status" value="1"/>
</dbReference>
<dbReference type="Gene3D" id="3.40.50.1820">
    <property type="entry name" value="alpha/beta hydrolase"/>
    <property type="match status" value="1"/>
</dbReference>
<proteinExistence type="inferred from homology"/>
<comment type="similarity">
    <text evidence="1">Belongs to the peptidase S33 family.</text>
</comment>
<keyword evidence="6" id="KW-1185">Reference proteome</keyword>
<dbReference type="InterPro" id="IPR029058">
    <property type="entry name" value="AB_hydrolase_fold"/>
</dbReference>
<evidence type="ECO:0000256" key="3">
    <source>
        <dbReference type="SAM" id="SignalP"/>
    </source>
</evidence>
<feature type="domain" description="AB hydrolase-1" evidence="4">
    <location>
        <begin position="55"/>
        <end position="304"/>
    </location>
</feature>
<dbReference type="InterPro" id="IPR002410">
    <property type="entry name" value="Peptidase_S33"/>
</dbReference>